<dbReference type="InterPro" id="IPR052739">
    <property type="entry name" value="FAAH2"/>
</dbReference>
<keyword evidence="2" id="KW-0472">Membrane</keyword>
<evidence type="ECO:0000259" key="3">
    <source>
        <dbReference type="Pfam" id="PF01425"/>
    </source>
</evidence>
<feature type="domain" description="Amidase" evidence="3">
    <location>
        <begin position="325"/>
        <end position="411"/>
    </location>
</feature>
<dbReference type="Proteomes" id="UP001331761">
    <property type="component" value="Unassembled WGS sequence"/>
</dbReference>
<evidence type="ECO:0000313" key="4">
    <source>
        <dbReference type="EMBL" id="KAK5969744.1"/>
    </source>
</evidence>
<dbReference type="GO" id="GO:0012505">
    <property type="term" value="C:endomembrane system"/>
    <property type="evidence" value="ECO:0007669"/>
    <property type="project" value="TreeGrafter"/>
</dbReference>
<proteinExistence type="inferred from homology"/>
<keyword evidence="5" id="KW-1185">Reference proteome</keyword>
<dbReference type="Gene3D" id="3.90.1300.10">
    <property type="entry name" value="Amidase signature (AS) domain"/>
    <property type="match status" value="3"/>
</dbReference>
<name>A0AAN8F5K0_TRICO</name>
<dbReference type="EMBL" id="WIXE01019786">
    <property type="protein sequence ID" value="KAK5969744.1"/>
    <property type="molecule type" value="Genomic_DNA"/>
</dbReference>
<dbReference type="PANTHER" id="PTHR43372:SF4">
    <property type="entry name" value="FATTY-ACID AMIDE HYDROLASE 2"/>
    <property type="match status" value="1"/>
</dbReference>
<organism evidence="4 5">
    <name type="scientific">Trichostrongylus colubriformis</name>
    <name type="common">Black scour worm</name>
    <dbReference type="NCBI Taxonomy" id="6319"/>
    <lineage>
        <taxon>Eukaryota</taxon>
        <taxon>Metazoa</taxon>
        <taxon>Ecdysozoa</taxon>
        <taxon>Nematoda</taxon>
        <taxon>Chromadorea</taxon>
        <taxon>Rhabditida</taxon>
        <taxon>Rhabditina</taxon>
        <taxon>Rhabditomorpha</taxon>
        <taxon>Strongyloidea</taxon>
        <taxon>Trichostrongylidae</taxon>
        <taxon>Trichostrongylus</taxon>
    </lineage>
</organism>
<dbReference type="InterPro" id="IPR023631">
    <property type="entry name" value="Amidase_dom"/>
</dbReference>
<feature type="transmembrane region" description="Helical" evidence="2">
    <location>
        <begin position="177"/>
        <end position="196"/>
    </location>
</feature>
<comment type="similarity">
    <text evidence="1">Belongs to the amidase family.</text>
</comment>
<gene>
    <name evidence="4" type="ORF">GCK32_012907</name>
</gene>
<keyword evidence="2" id="KW-0812">Transmembrane</keyword>
<dbReference type="InterPro" id="IPR036928">
    <property type="entry name" value="AS_sf"/>
</dbReference>
<dbReference type="Pfam" id="PF01425">
    <property type="entry name" value="Amidase"/>
    <property type="match status" value="2"/>
</dbReference>
<accession>A0AAN8F5K0</accession>
<feature type="domain" description="Amidase" evidence="3">
    <location>
        <begin position="2"/>
        <end position="133"/>
    </location>
</feature>
<dbReference type="InterPro" id="IPR020556">
    <property type="entry name" value="Amidase_CS"/>
</dbReference>
<protein>
    <recommendedName>
        <fullName evidence="3">Amidase domain-containing protein</fullName>
    </recommendedName>
</protein>
<comment type="caution">
    <text evidence="4">The sequence shown here is derived from an EMBL/GenBank/DDBJ whole genome shotgun (WGS) entry which is preliminary data.</text>
</comment>
<dbReference type="PROSITE" id="PS00571">
    <property type="entry name" value="AMIDASES"/>
    <property type="match status" value="2"/>
</dbReference>
<dbReference type="SUPFAM" id="SSF75304">
    <property type="entry name" value="Amidase signature (AS) enzymes"/>
    <property type="match status" value="2"/>
</dbReference>
<evidence type="ECO:0000256" key="2">
    <source>
        <dbReference type="SAM" id="Phobius"/>
    </source>
</evidence>
<evidence type="ECO:0000256" key="1">
    <source>
        <dbReference type="ARBA" id="ARBA00009199"/>
    </source>
</evidence>
<keyword evidence="2" id="KW-1133">Transmembrane helix</keyword>
<sequence>MQAAGAILIAITNVPEVCSWVETSNGIYGQTKNPYDTRRTVGGSSGGEGALISAAGSVIGIGSDLAGSIRIPSFMNGIFAMITTPGVIPLDGDVPPAKGYPKKMLRIGPMCRYVEDIPVMIEVMGGDKVPELRLSDAVDFSKTRIYYMEGIQIPTIQSLSCDMKSALLQVMGTLSTLIYAISRIYFLVITTIFGLVNHFKNRRRVPATNDPLLLLSATEAVRKIAKREITSQQLVAAYVHRIEQVNGLINAVVIKLFDEATRKAEEIDNSIAGMDDYQLEEINLLPDSHNEWFDSNHFGFPPSLNLLLWLLPFKPLFFLKITTLRMQAAGAILIAITNVPEVCYWVETSNGIYGQTKNPYDTRRTVGGSSGGEGALISAAGSVIGIGSDIGGSIRIPSFMNGIFGMKNTPGIFYEFIVLILLLSLFVYLLCLPHEGMQTFTSR</sequence>
<evidence type="ECO:0000313" key="5">
    <source>
        <dbReference type="Proteomes" id="UP001331761"/>
    </source>
</evidence>
<dbReference type="AlphaFoldDB" id="A0AAN8F5K0"/>
<feature type="transmembrane region" description="Helical" evidence="2">
    <location>
        <begin position="412"/>
        <end position="430"/>
    </location>
</feature>
<dbReference type="PANTHER" id="PTHR43372">
    <property type="entry name" value="FATTY-ACID AMIDE HYDROLASE"/>
    <property type="match status" value="1"/>
</dbReference>
<reference evidence="4 5" key="1">
    <citation type="submission" date="2019-10" db="EMBL/GenBank/DDBJ databases">
        <title>Assembly and Annotation for the nematode Trichostrongylus colubriformis.</title>
        <authorList>
            <person name="Martin J."/>
        </authorList>
    </citation>
    <scope>NUCLEOTIDE SEQUENCE [LARGE SCALE GENOMIC DNA]</scope>
    <source>
        <strain evidence="4">G859</strain>
        <tissue evidence="4">Whole worm</tissue>
    </source>
</reference>